<proteinExistence type="predicted"/>
<keyword evidence="4" id="KW-1185">Reference proteome</keyword>
<reference evidence="4" key="1">
    <citation type="journal article" date="2015" name="Proc. Natl. Acad. Sci. U.S.A.">
        <title>Genome sequence of the Asian Tiger mosquito, Aedes albopictus, reveals insights into its biology, genetics, and evolution.</title>
        <authorList>
            <person name="Chen X.G."/>
            <person name="Jiang X."/>
            <person name="Gu J."/>
            <person name="Xu M."/>
            <person name="Wu Y."/>
            <person name="Deng Y."/>
            <person name="Zhang C."/>
            <person name="Bonizzoni M."/>
            <person name="Dermauw W."/>
            <person name="Vontas J."/>
            <person name="Armbruster P."/>
            <person name="Huang X."/>
            <person name="Yang Y."/>
            <person name="Zhang H."/>
            <person name="He W."/>
            <person name="Peng H."/>
            <person name="Liu Y."/>
            <person name="Wu K."/>
            <person name="Chen J."/>
            <person name="Lirakis M."/>
            <person name="Topalis P."/>
            <person name="Van Leeuwen T."/>
            <person name="Hall A.B."/>
            <person name="Jiang X."/>
            <person name="Thorpe C."/>
            <person name="Mueller R.L."/>
            <person name="Sun C."/>
            <person name="Waterhouse R.M."/>
            <person name="Yan G."/>
            <person name="Tu Z.J."/>
            <person name="Fang X."/>
            <person name="James A.A."/>
        </authorList>
    </citation>
    <scope>NUCLEOTIDE SEQUENCE [LARGE SCALE GENOMIC DNA]</scope>
    <source>
        <strain evidence="4">Foshan</strain>
    </source>
</reference>
<evidence type="ECO:0000313" key="3">
    <source>
        <dbReference type="EnsemblMetazoa" id="AALFPA23_019141.P28167"/>
    </source>
</evidence>
<dbReference type="InterPro" id="IPR013087">
    <property type="entry name" value="Znf_C2H2_type"/>
</dbReference>
<feature type="domain" description="C2H2-type" evidence="2">
    <location>
        <begin position="33"/>
        <end position="52"/>
    </location>
</feature>
<keyword evidence="1" id="KW-0863">Zinc-finger</keyword>
<dbReference type="Proteomes" id="UP000069940">
    <property type="component" value="Unassembled WGS sequence"/>
</dbReference>
<dbReference type="EnsemblMetazoa" id="AALFPA23_019141.R28167">
    <property type="protein sequence ID" value="AALFPA23_019141.P28167"/>
    <property type="gene ID" value="AALFPA23_019141"/>
</dbReference>
<dbReference type="RefSeq" id="XP_062707774.1">
    <property type="nucleotide sequence ID" value="XM_062851790.1"/>
</dbReference>
<name>A0ABM1ZJQ8_AEDAL</name>
<dbReference type="PROSITE" id="PS50157">
    <property type="entry name" value="ZINC_FINGER_C2H2_2"/>
    <property type="match status" value="1"/>
</dbReference>
<protein>
    <recommendedName>
        <fullName evidence="2">C2H2-type domain-containing protein</fullName>
    </recommendedName>
</protein>
<dbReference type="GeneID" id="109398428"/>
<organism evidence="3 4">
    <name type="scientific">Aedes albopictus</name>
    <name type="common">Asian tiger mosquito</name>
    <name type="synonym">Stegomyia albopicta</name>
    <dbReference type="NCBI Taxonomy" id="7160"/>
    <lineage>
        <taxon>Eukaryota</taxon>
        <taxon>Metazoa</taxon>
        <taxon>Ecdysozoa</taxon>
        <taxon>Arthropoda</taxon>
        <taxon>Hexapoda</taxon>
        <taxon>Insecta</taxon>
        <taxon>Pterygota</taxon>
        <taxon>Neoptera</taxon>
        <taxon>Endopterygota</taxon>
        <taxon>Diptera</taxon>
        <taxon>Nematocera</taxon>
        <taxon>Culicoidea</taxon>
        <taxon>Culicidae</taxon>
        <taxon>Culicinae</taxon>
        <taxon>Aedini</taxon>
        <taxon>Aedes</taxon>
        <taxon>Stegomyia</taxon>
    </lineage>
</organism>
<keyword evidence="1" id="KW-0862">Zinc</keyword>
<evidence type="ECO:0000259" key="2">
    <source>
        <dbReference type="PROSITE" id="PS50157"/>
    </source>
</evidence>
<keyword evidence="1" id="KW-0479">Metal-binding</keyword>
<accession>A0ABM1ZJQ8</accession>
<evidence type="ECO:0000313" key="4">
    <source>
        <dbReference type="Proteomes" id="UP000069940"/>
    </source>
</evidence>
<sequence>MINCPSADCPWKGISIEQYYRHVQRMHEPLNGYMCIEKCGRLFTSITSLRKHTLSCREKYNSNIECNTERTINHFEQLHEPCHPAEIHVENEINSREKDNEEINIENKCVVVSDTVKLVAVEAKQLSTNMTLKWLSENGLARKVAFEINRDIKQNIVDPLSSVIHDLQLKGAMTNECEQMLTTMLESFDCTSEYKCIQQLKRDGLYEDPTYFHVNEEQMSLSADPLSERIFEQIHGVLMPVKFMLRTYLQTEGVFNTVINSLKLSNDGLIRSLIDGSIWQERTREMCCRTVIPINIYFDDFTTSDTSSCHSKSTSICAVYLNIPSMPAYLQGKLSNILTVGFIKSQDRKKMNNDKTLHRLIELLIELETKGITVSIDGEERRVFFVLGFIVGDNLGVNGILDYVESFRANFFCRVCKRRRIQTETDAKEHSEVFRSPMSYDHDVRLGIVSETGIKASSPFNKIPSYHVTHNFVFDIMHDIFEGVGIYDLQHMLYYFVYIRKYFSVSDFNERKNNFVYGNQNSDNIIHDIQDHHLKMKRIKCTANEMKTLIIFLPLIIGPLIPENDEVWQLACSLVKIVHIVLLRDVPYELVKELRSVIEFHHTQYVKLFQDSLKPKHHNLVHYPTAILKGGALRQHWCMRFEAKHREPKAYCKVNSNRINMCSSIAVKSNFKFAYNCMNKNFVFPKIQYDETQIYLNQCRTLYLKNSNCNLNNIDMEAVKFLKSFVKCETVYNRGSIFNVVSKATVNIYKILEIFLNNNNAILLLCEQFEVVKFNTHLQSFELNAKTTTVIVDNIENCESQQINLHDVNNTMYLRLCNYYKV</sequence>
<reference evidence="3" key="2">
    <citation type="submission" date="2025-05" db="UniProtKB">
        <authorList>
            <consortium name="EnsemblMetazoa"/>
        </authorList>
    </citation>
    <scope>IDENTIFICATION</scope>
    <source>
        <strain evidence="3">Foshan</strain>
    </source>
</reference>
<evidence type="ECO:0000256" key="1">
    <source>
        <dbReference type="PROSITE-ProRule" id="PRU00042"/>
    </source>
</evidence>